<reference evidence="4" key="1">
    <citation type="submission" date="2020-07" db="EMBL/GenBank/DDBJ databases">
        <authorList>
            <person name="Pettersson B.M.F."/>
            <person name="Behra P.R.K."/>
            <person name="Ramesh M."/>
            <person name="Das S."/>
            <person name="Dasgupta S."/>
            <person name="Kirsebom L.A."/>
        </authorList>
    </citation>
    <scope>NUCLEOTIDE SEQUENCE</scope>
    <source>
        <strain evidence="4">DSM 45406</strain>
    </source>
</reference>
<protein>
    <submittedName>
        <fullName evidence="4">TetR/AcrR family transcriptional regulator</fullName>
    </submittedName>
</protein>
<feature type="domain" description="HTH tetR-type" evidence="3">
    <location>
        <begin position="57"/>
        <end position="117"/>
    </location>
</feature>
<sequence length="235" mass="25530">MVTSAPPRWRSGKKSDINETQRLVLWHTTAAAPACKAVTSREVGDGHCGHRARRRSEKSRRAIVTATRDLLLDRGFDKLTIEAVAARAGVGKQTIYRWWPSRHALVADVILEDADRILRPVGTTTDVIADICAWALDLATALTTARGHAMLRILTTAGMEHPDTAARLNAGFSTPLHDSVRGRLLAHGCDEDTARDGADAIVGGIVYAVLTEGRAFPRRRAESITRTVLGGLRLT</sequence>
<evidence type="ECO:0000313" key="5">
    <source>
        <dbReference type="Proteomes" id="UP001140272"/>
    </source>
</evidence>
<dbReference type="Pfam" id="PF00440">
    <property type="entry name" value="TetR_N"/>
    <property type="match status" value="1"/>
</dbReference>
<evidence type="ECO:0000256" key="2">
    <source>
        <dbReference type="PROSITE-ProRule" id="PRU00335"/>
    </source>
</evidence>
<dbReference type="Gene3D" id="1.10.357.10">
    <property type="entry name" value="Tetracycline Repressor, domain 2"/>
    <property type="match status" value="1"/>
</dbReference>
<dbReference type="EMBL" id="JACKRN010000444">
    <property type="protein sequence ID" value="MCV7071223.1"/>
    <property type="molecule type" value="Genomic_DNA"/>
</dbReference>
<evidence type="ECO:0000313" key="4">
    <source>
        <dbReference type="EMBL" id="MCV7071223.1"/>
    </source>
</evidence>
<dbReference type="InterPro" id="IPR036271">
    <property type="entry name" value="Tet_transcr_reg_TetR-rel_C_sf"/>
</dbReference>
<dbReference type="InterPro" id="IPR050109">
    <property type="entry name" value="HTH-type_TetR-like_transc_reg"/>
</dbReference>
<accession>A0A9X2YCF0</accession>
<dbReference type="InterPro" id="IPR009057">
    <property type="entry name" value="Homeodomain-like_sf"/>
</dbReference>
<dbReference type="GO" id="GO:0003700">
    <property type="term" value="F:DNA-binding transcription factor activity"/>
    <property type="evidence" value="ECO:0007669"/>
    <property type="project" value="TreeGrafter"/>
</dbReference>
<evidence type="ECO:0000256" key="1">
    <source>
        <dbReference type="ARBA" id="ARBA00023125"/>
    </source>
</evidence>
<dbReference type="InterPro" id="IPR001647">
    <property type="entry name" value="HTH_TetR"/>
</dbReference>
<name>A0A9X2YCF0_9MYCO</name>
<gene>
    <name evidence="4" type="ORF">H7H73_13055</name>
</gene>
<dbReference type="PRINTS" id="PR00455">
    <property type="entry name" value="HTHTETR"/>
</dbReference>
<dbReference type="Proteomes" id="UP001140272">
    <property type="component" value="Unassembled WGS sequence"/>
</dbReference>
<keyword evidence="1 2" id="KW-0238">DNA-binding</keyword>
<organism evidence="4 5">
    <name type="scientific">Mycolicibacterium rufum</name>
    <dbReference type="NCBI Taxonomy" id="318424"/>
    <lineage>
        <taxon>Bacteria</taxon>
        <taxon>Bacillati</taxon>
        <taxon>Actinomycetota</taxon>
        <taxon>Actinomycetes</taxon>
        <taxon>Mycobacteriales</taxon>
        <taxon>Mycobacteriaceae</taxon>
        <taxon>Mycolicibacterium</taxon>
    </lineage>
</organism>
<dbReference type="PANTHER" id="PTHR30055">
    <property type="entry name" value="HTH-TYPE TRANSCRIPTIONAL REGULATOR RUTR"/>
    <property type="match status" value="1"/>
</dbReference>
<dbReference type="PROSITE" id="PS50977">
    <property type="entry name" value="HTH_TETR_2"/>
    <property type="match status" value="1"/>
</dbReference>
<evidence type="ECO:0000259" key="3">
    <source>
        <dbReference type="PROSITE" id="PS50977"/>
    </source>
</evidence>
<dbReference type="GO" id="GO:0000976">
    <property type="term" value="F:transcription cis-regulatory region binding"/>
    <property type="evidence" value="ECO:0007669"/>
    <property type="project" value="TreeGrafter"/>
</dbReference>
<reference evidence="4" key="2">
    <citation type="journal article" date="2022" name="BMC Genomics">
        <title>Comparative genome analysis of mycobacteria focusing on tRNA and non-coding RNA.</title>
        <authorList>
            <person name="Behra P.R.K."/>
            <person name="Pettersson B.M.F."/>
            <person name="Ramesh M."/>
            <person name="Das S."/>
            <person name="Dasgupta S."/>
            <person name="Kirsebom L.A."/>
        </authorList>
    </citation>
    <scope>NUCLEOTIDE SEQUENCE</scope>
    <source>
        <strain evidence="4">DSM 45406</strain>
    </source>
</reference>
<dbReference type="SUPFAM" id="SSF46689">
    <property type="entry name" value="Homeodomain-like"/>
    <property type="match status" value="1"/>
</dbReference>
<dbReference type="AlphaFoldDB" id="A0A9X2YCF0"/>
<proteinExistence type="predicted"/>
<dbReference type="PANTHER" id="PTHR30055:SF148">
    <property type="entry name" value="TETR-FAMILY TRANSCRIPTIONAL REGULATOR"/>
    <property type="match status" value="1"/>
</dbReference>
<feature type="DNA-binding region" description="H-T-H motif" evidence="2">
    <location>
        <begin position="80"/>
        <end position="99"/>
    </location>
</feature>
<dbReference type="SUPFAM" id="SSF48498">
    <property type="entry name" value="Tetracyclin repressor-like, C-terminal domain"/>
    <property type="match status" value="1"/>
</dbReference>
<comment type="caution">
    <text evidence="4">The sequence shown here is derived from an EMBL/GenBank/DDBJ whole genome shotgun (WGS) entry which is preliminary data.</text>
</comment>